<feature type="compositionally biased region" description="Basic residues" evidence="1">
    <location>
        <begin position="83"/>
        <end position="94"/>
    </location>
</feature>
<dbReference type="AlphaFoldDB" id="A0A078J8M8"/>
<name>A0A078J8M8_BRANA</name>
<feature type="compositionally biased region" description="Polar residues" evidence="1">
    <location>
        <begin position="99"/>
        <end position="109"/>
    </location>
</feature>
<feature type="region of interest" description="Disordered" evidence="1">
    <location>
        <begin position="83"/>
        <end position="109"/>
    </location>
</feature>
<keyword evidence="2" id="KW-0472">Membrane</keyword>
<organism evidence="3 4">
    <name type="scientific">Brassica napus</name>
    <name type="common">Rape</name>
    <dbReference type="NCBI Taxonomy" id="3708"/>
    <lineage>
        <taxon>Eukaryota</taxon>
        <taxon>Viridiplantae</taxon>
        <taxon>Streptophyta</taxon>
        <taxon>Embryophyta</taxon>
        <taxon>Tracheophyta</taxon>
        <taxon>Spermatophyta</taxon>
        <taxon>Magnoliopsida</taxon>
        <taxon>eudicotyledons</taxon>
        <taxon>Gunneridae</taxon>
        <taxon>Pentapetalae</taxon>
        <taxon>rosids</taxon>
        <taxon>malvids</taxon>
        <taxon>Brassicales</taxon>
        <taxon>Brassicaceae</taxon>
        <taxon>Brassiceae</taxon>
        <taxon>Brassica</taxon>
    </lineage>
</organism>
<accession>A0A078J8M8</accession>
<evidence type="ECO:0000256" key="1">
    <source>
        <dbReference type="SAM" id="MobiDB-lite"/>
    </source>
</evidence>
<feature type="region of interest" description="Disordered" evidence="1">
    <location>
        <begin position="32"/>
        <end position="61"/>
    </location>
</feature>
<dbReference type="EMBL" id="LK033968">
    <property type="protein sequence ID" value="CDY61199.1"/>
    <property type="molecule type" value="Genomic_DNA"/>
</dbReference>
<keyword evidence="4" id="KW-1185">Reference proteome</keyword>
<proteinExistence type="predicted"/>
<evidence type="ECO:0000313" key="3">
    <source>
        <dbReference type="EMBL" id="CDY61199.1"/>
    </source>
</evidence>
<dbReference type="Gramene" id="CDY61199">
    <property type="protein sequence ID" value="CDY61199"/>
    <property type="gene ID" value="GSBRNA2T00030712001"/>
</dbReference>
<keyword evidence="2" id="KW-0812">Transmembrane</keyword>
<gene>
    <name evidence="3" type="primary">BnaA03g56700D</name>
    <name evidence="3" type="ORF">GSBRNA2T00030712001</name>
</gene>
<sequence>MGFDLVFFFFCHLILFINQSFYKIHRKPTTHNIRQKQLSPQNKPKQTKAHQGGNKTETRLPHVFNRFRAKTRVTQRLHLLHQIGNHRRTKHGNHRNLPGTVSQPQTPPD</sequence>
<reference evidence="3 4" key="1">
    <citation type="journal article" date="2014" name="Science">
        <title>Plant genetics. Early allopolyploid evolution in the post-Neolithic Brassica napus oilseed genome.</title>
        <authorList>
            <person name="Chalhoub B."/>
            <person name="Denoeud F."/>
            <person name="Liu S."/>
            <person name="Parkin I.A."/>
            <person name="Tang H."/>
            <person name="Wang X."/>
            <person name="Chiquet J."/>
            <person name="Belcram H."/>
            <person name="Tong C."/>
            <person name="Samans B."/>
            <person name="Correa M."/>
            <person name="Da Silva C."/>
            <person name="Just J."/>
            <person name="Falentin C."/>
            <person name="Koh C.S."/>
            <person name="Le Clainche I."/>
            <person name="Bernard M."/>
            <person name="Bento P."/>
            <person name="Noel B."/>
            <person name="Labadie K."/>
            <person name="Alberti A."/>
            <person name="Charles M."/>
            <person name="Arnaud D."/>
            <person name="Guo H."/>
            <person name="Daviaud C."/>
            <person name="Alamery S."/>
            <person name="Jabbari K."/>
            <person name="Zhao M."/>
            <person name="Edger P.P."/>
            <person name="Chelaifa H."/>
            <person name="Tack D."/>
            <person name="Lassalle G."/>
            <person name="Mestiri I."/>
            <person name="Schnel N."/>
            <person name="Le Paslier M.C."/>
            <person name="Fan G."/>
            <person name="Renault V."/>
            <person name="Bayer P.E."/>
            <person name="Golicz A.A."/>
            <person name="Manoli S."/>
            <person name="Lee T.H."/>
            <person name="Thi V.H."/>
            <person name="Chalabi S."/>
            <person name="Hu Q."/>
            <person name="Fan C."/>
            <person name="Tollenaere R."/>
            <person name="Lu Y."/>
            <person name="Battail C."/>
            <person name="Shen J."/>
            <person name="Sidebottom C.H."/>
            <person name="Wang X."/>
            <person name="Canaguier A."/>
            <person name="Chauveau A."/>
            <person name="Berard A."/>
            <person name="Deniot G."/>
            <person name="Guan M."/>
            <person name="Liu Z."/>
            <person name="Sun F."/>
            <person name="Lim Y.P."/>
            <person name="Lyons E."/>
            <person name="Town C.D."/>
            <person name="Bancroft I."/>
            <person name="Wang X."/>
            <person name="Meng J."/>
            <person name="Ma J."/>
            <person name="Pires J.C."/>
            <person name="King G.J."/>
            <person name="Brunel D."/>
            <person name="Delourme R."/>
            <person name="Renard M."/>
            <person name="Aury J.M."/>
            <person name="Adams K.L."/>
            <person name="Batley J."/>
            <person name="Snowdon R.J."/>
            <person name="Tost J."/>
            <person name="Edwards D."/>
            <person name="Zhou Y."/>
            <person name="Hua W."/>
            <person name="Sharpe A.G."/>
            <person name="Paterson A.H."/>
            <person name="Guan C."/>
            <person name="Wincker P."/>
        </authorList>
    </citation>
    <scope>NUCLEOTIDE SEQUENCE [LARGE SCALE GENOMIC DNA]</scope>
    <source>
        <strain evidence="4">cv. Darmor-bzh</strain>
    </source>
</reference>
<evidence type="ECO:0000256" key="2">
    <source>
        <dbReference type="SAM" id="Phobius"/>
    </source>
</evidence>
<protein>
    <submittedName>
        <fullName evidence="3">BnaA03g56700D protein</fullName>
    </submittedName>
</protein>
<dbReference type="Proteomes" id="UP000028999">
    <property type="component" value="Unassembled WGS sequence"/>
</dbReference>
<feature type="compositionally biased region" description="Polar residues" evidence="1">
    <location>
        <begin position="32"/>
        <end position="44"/>
    </location>
</feature>
<evidence type="ECO:0000313" key="4">
    <source>
        <dbReference type="Proteomes" id="UP000028999"/>
    </source>
</evidence>
<dbReference type="PaxDb" id="3708-A0A078J8M8"/>
<keyword evidence="2" id="KW-1133">Transmembrane helix</keyword>
<feature type="transmembrane region" description="Helical" evidence="2">
    <location>
        <begin position="6"/>
        <end position="24"/>
    </location>
</feature>